<evidence type="ECO:0000313" key="3">
    <source>
        <dbReference type="EMBL" id="TFW21172.1"/>
    </source>
</evidence>
<keyword evidence="1" id="KW-0472">Membrane</keyword>
<comment type="caution">
    <text evidence="3">The sequence shown here is derived from an EMBL/GenBank/DDBJ whole genome shotgun (WGS) entry which is preliminary data.</text>
</comment>
<dbReference type="AlphaFoldDB" id="A0A4Y9SJJ9"/>
<accession>A0A4Y9SJJ9</accession>
<protein>
    <submittedName>
        <fullName evidence="3">PEP-CTERM sorting domain-containing protein</fullName>
    </submittedName>
</protein>
<sequence length="73" mass="7899">MQSAYSWLFTYGDPAEQGTSLIDGSRPDPLPTMLQLEGMEVFTVAVVPEPSTWAMLGAGLLVTAGAARRRKRT</sequence>
<keyword evidence="4" id="KW-1185">Reference proteome</keyword>
<dbReference type="EMBL" id="SPVF01000123">
    <property type="protein sequence ID" value="TFW21172.1"/>
    <property type="molecule type" value="Genomic_DNA"/>
</dbReference>
<organism evidence="3 4">
    <name type="scientific">Zemynaea arenosa</name>
    <dbReference type="NCBI Taxonomy" id="2561931"/>
    <lineage>
        <taxon>Bacteria</taxon>
        <taxon>Pseudomonadati</taxon>
        <taxon>Pseudomonadota</taxon>
        <taxon>Betaproteobacteria</taxon>
        <taxon>Burkholderiales</taxon>
        <taxon>Oxalobacteraceae</taxon>
        <taxon>Telluria group</taxon>
        <taxon>Zemynaea</taxon>
    </lineage>
</organism>
<feature type="domain" description="Ice-binding protein C-terminal" evidence="2">
    <location>
        <begin position="47"/>
        <end position="70"/>
    </location>
</feature>
<keyword evidence="1" id="KW-1133">Transmembrane helix</keyword>
<evidence type="ECO:0000313" key="4">
    <source>
        <dbReference type="Proteomes" id="UP000298438"/>
    </source>
</evidence>
<evidence type="ECO:0000259" key="2">
    <source>
        <dbReference type="Pfam" id="PF07589"/>
    </source>
</evidence>
<name>A0A4Y9SJJ9_9BURK</name>
<proteinExistence type="predicted"/>
<dbReference type="Proteomes" id="UP000298438">
    <property type="component" value="Unassembled WGS sequence"/>
</dbReference>
<dbReference type="OrthoDB" id="8701611at2"/>
<feature type="transmembrane region" description="Helical" evidence="1">
    <location>
        <begin position="50"/>
        <end position="67"/>
    </location>
</feature>
<gene>
    <name evidence="3" type="ORF">E4L96_09420</name>
</gene>
<dbReference type="Pfam" id="PF07589">
    <property type="entry name" value="PEP-CTERM"/>
    <property type="match status" value="1"/>
</dbReference>
<dbReference type="NCBIfam" id="TIGR02595">
    <property type="entry name" value="PEP_CTERM"/>
    <property type="match status" value="1"/>
</dbReference>
<keyword evidence="1" id="KW-0812">Transmembrane</keyword>
<reference evidence="3 4" key="1">
    <citation type="submission" date="2019-03" db="EMBL/GenBank/DDBJ databases">
        <title>Draft Genome Sequence of Massilia arenosa sp. nov., a Novel Massilia Species Isolated from a Sandy-loam Maize Soil.</title>
        <authorList>
            <person name="Raths R."/>
            <person name="Peta V."/>
            <person name="Bucking H."/>
        </authorList>
    </citation>
    <scope>NUCLEOTIDE SEQUENCE [LARGE SCALE GENOMIC DNA]</scope>
    <source>
        <strain evidence="3 4">MC02</strain>
    </source>
</reference>
<dbReference type="InterPro" id="IPR013424">
    <property type="entry name" value="Ice-binding_C"/>
</dbReference>
<evidence type="ECO:0000256" key="1">
    <source>
        <dbReference type="SAM" id="Phobius"/>
    </source>
</evidence>